<dbReference type="PANTHER" id="PTHR11070">
    <property type="entry name" value="UVRD / RECB / PCRA DNA HELICASE FAMILY MEMBER"/>
    <property type="match status" value="1"/>
</dbReference>
<evidence type="ECO:0000259" key="15">
    <source>
        <dbReference type="PROSITE" id="PS51217"/>
    </source>
</evidence>
<dbReference type="RefSeq" id="WP_394844335.1">
    <property type="nucleotide sequence ID" value="NZ_CP089982.1"/>
</dbReference>
<dbReference type="Pfam" id="PF00580">
    <property type="entry name" value="UvrD-helicase"/>
    <property type="match status" value="1"/>
</dbReference>
<evidence type="ECO:0000256" key="13">
    <source>
        <dbReference type="SAM" id="MobiDB-lite"/>
    </source>
</evidence>
<dbReference type="CDD" id="cd18807">
    <property type="entry name" value="SF1_C_UvrD"/>
    <property type="match status" value="1"/>
</dbReference>
<keyword evidence="2 12" id="KW-0547">Nucleotide-binding</keyword>
<evidence type="ECO:0000256" key="5">
    <source>
        <dbReference type="ARBA" id="ARBA00022840"/>
    </source>
</evidence>
<feature type="region of interest" description="Disordered" evidence="13">
    <location>
        <begin position="640"/>
        <end position="695"/>
    </location>
</feature>
<evidence type="ECO:0000256" key="12">
    <source>
        <dbReference type="PROSITE-ProRule" id="PRU00560"/>
    </source>
</evidence>
<evidence type="ECO:0000256" key="8">
    <source>
        <dbReference type="ARBA" id="ARBA00034617"/>
    </source>
</evidence>
<dbReference type="PROSITE" id="PS51198">
    <property type="entry name" value="UVRD_HELICASE_ATP_BIND"/>
    <property type="match status" value="1"/>
</dbReference>
<dbReference type="CDD" id="cd17932">
    <property type="entry name" value="DEXQc_UvrD"/>
    <property type="match status" value="1"/>
</dbReference>
<keyword evidence="17" id="KW-1185">Reference proteome</keyword>
<dbReference type="Proteomes" id="UP001379533">
    <property type="component" value="Chromosome"/>
</dbReference>
<keyword evidence="7" id="KW-0413">Isomerase</keyword>
<sequence length="762" mass="85496">MSSVDVELNTPQAEAVAHVNGPLLVFAGAGSGKTRVITYRVANLIAREGVAPYRILAVTFTNKAAGEMKHRLEGLAGADVVRDLWVGTFHATCARLLRRHGEAIGLQRNFLIYDTQDQKAVVTRALRELDLDERRYPPRSVLYQIHKEKQEGRGPDEMTAESYVDDAVIKVFRRYEAHMREANAVDFEDLIGHMVRLLERETEGDAIRRRFTHVLVDEFQDTNAMQYRLVRALVRDHQNVCVVGDDDQSIYRWRGADVRNIRYFRRDFPGATVVKLEQNYRSTGHIVRGALGVIAPSPHREPKELWTENEDGPPIEVLGCADERDEAAFVTRRILDAREQGTSLGEMAVFYRVHAQSRVLEEALRAANLPYQIVGGTKFYERAEVKDALAYLRLLINPRSDVDMLRIINTPARGIGTTTIDRLVAFAGSRSESLNDALECIDEARDIAAAAQKRLGGLRNLLAELRARTATDSPSDVLLETLERTGYREALRADNTAEADARLENLAELVGTIRDYETEAIAAGEKPTLEGFLERVSLQADIDAMRDEPRVTLMTVHGAKGLEFQHVFLTGMEEDMFPYKSMEDRGDEDMEEERRLAYVAITRARRHLLITHTSARQIFGKTRWGAPSRFIANLPREGVVHKQTRGAKSTPQRFIDRPDRDLQPMPWSRRTSGLAPASSGGGPARPAPSAPPGQRYVDREFFQDDHGGGESAAPIRRGSRVHHQRFGEGEVRSVVNAGEPAVIAFFPGWGEKKVLARFLRPA</sequence>
<dbReference type="Gene3D" id="1.10.486.10">
    <property type="entry name" value="PCRA, domain 4"/>
    <property type="match status" value="1"/>
</dbReference>
<evidence type="ECO:0000256" key="7">
    <source>
        <dbReference type="ARBA" id="ARBA00023235"/>
    </source>
</evidence>
<feature type="domain" description="UvrD-like helicase C-terminal" evidence="15">
    <location>
        <begin position="284"/>
        <end position="561"/>
    </location>
</feature>
<comment type="catalytic activity">
    <reaction evidence="8">
        <text>Couples ATP hydrolysis with the unwinding of duplex DNA by translocating in the 3'-5' direction.</text>
        <dbReference type="EC" id="5.6.2.4"/>
    </reaction>
</comment>
<evidence type="ECO:0000313" key="17">
    <source>
        <dbReference type="Proteomes" id="UP001379533"/>
    </source>
</evidence>
<dbReference type="Pfam" id="PF13361">
    <property type="entry name" value="UvrD_C"/>
    <property type="match status" value="1"/>
</dbReference>
<dbReference type="SUPFAM" id="SSF52540">
    <property type="entry name" value="P-loop containing nucleoside triphosphate hydrolases"/>
    <property type="match status" value="1"/>
</dbReference>
<keyword evidence="4 12" id="KW-0347">Helicase</keyword>
<evidence type="ECO:0000256" key="1">
    <source>
        <dbReference type="ARBA" id="ARBA00009922"/>
    </source>
</evidence>
<accession>A0ABZ2K4W2</accession>
<comment type="similarity">
    <text evidence="1">Belongs to the helicase family. UvrD subfamily.</text>
</comment>
<evidence type="ECO:0000256" key="3">
    <source>
        <dbReference type="ARBA" id="ARBA00022801"/>
    </source>
</evidence>
<evidence type="ECO:0000313" key="16">
    <source>
        <dbReference type="EMBL" id="WXA93736.1"/>
    </source>
</evidence>
<evidence type="ECO:0000256" key="6">
    <source>
        <dbReference type="ARBA" id="ARBA00023125"/>
    </source>
</evidence>
<evidence type="ECO:0000256" key="2">
    <source>
        <dbReference type="ARBA" id="ARBA00022741"/>
    </source>
</evidence>
<dbReference type="PROSITE" id="PS51217">
    <property type="entry name" value="UVRD_HELICASE_CTER"/>
    <property type="match status" value="1"/>
</dbReference>
<evidence type="ECO:0000259" key="14">
    <source>
        <dbReference type="PROSITE" id="PS51198"/>
    </source>
</evidence>
<evidence type="ECO:0000256" key="4">
    <source>
        <dbReference type="ARBA" id="ARBA00022806"/>
    </source>
</evidence>
<dbReference type="EC" id="5.6.2.4" evidence="9"/>
<keyword evidence="6" id="KW-0238">DNA-binding</keyword>
<dbReference type="PANTHER" id="PTHR11070:SF2">
    <property type="entry name" value="ATP-DEPENDENT DNA HELICASE SRS2"/>
    <property type="match status" value="1"/>
</dbReference>
<keyword evidence="5 12" id="KW-0067">ATP-binding</keyword>
<evidence type="ECO:0000256" key="11">
    <source>
        <dbReference type="ARBA" id="ARBA00048988"/>
    </source>
</evidence>
<reference evidence="16 17" key="1">
    <citation type="submission" date="2021-12" db="EMBL/GenBank/DDBJ databases">
        <title>Discovery of the Pendulisporaceae a myxobacterial family with distinct sporulation behavior and unique specialized metabolism.</title>
        <authorList>
            <person name="Garcia R."/>
            <person name="Popoff A."/>
            <person name="Bader C.D."/>
            <person name="Loehr J."/>
            <person name="Walesch S."/>
            <person name="Walt C."/>
            <person name="Boldt J."/>
            <person name="Bunk B."/>
            <person name="Haeckl F.J.F.P.J."/>
            <person name="Gunesch A.P."/>
            <person name="Birkelbach J."/>
            <person name="Nuebel U."/>
            <person name="Pietschmann T."/>
            <person name="Bach T."/>
            <person name="Mueller R."/>
        </authorList>
    </citation>
    <scope>NUCLEOTIDE SEQUENCE [LARGE SCALE GENOMIC DNA]</scope>
    <source>
        <strain evidence="16 17">MSr12523</strain>
    </source>
</reference>
<proteinExistence type="inferred from homology"/>
<comment type="catalytic activity">
    <reaction evidence="11">
        <text>ATP + H2O = ADP + phosphate + H(+)</text>
        <dbReference type="Rhea" id="RHEA:13065"/>
        <dbReference type="ChEBI" id="CHEBI:15377"/>
        <dbReference type="ChEBI" id="CHEBI:15378"/>
        <dbReference type="ChEBI" id="CHEBI:30616"/>
        <dbReference type="ChEBI" id="CHEBI:43474"/>
        <dbReference type="ChEBI" id="CHEBI:456216"/>
        <dbReference type="EC" id="5.6.2.4"/>
    </reaction>
</comment>
<dbReference type="EMBL" id="CP089982">
    <property type="protein sequence ID" value="WXA93736.1"/>
    <property type="molecule type" value="Genomic_DNA"/>
</dbReference>
<dbReference type="InterPro" id="IPR014016">
    <property type="entry name" value="UvrD-like_ATP-bd"/>
</dbReference>
<dbReference type="Gene3D" id="3.40.50.300">
    <property type="entry name" value="P-loop containing nucleotide triphosphate hydrolases"/>
    <property type="match status" value="2"/>
</dbReference>
<organism evidence="16 17">
    <name type="scientific">Pendulispora brunnea</name>
    <dbReference type="NCBI Taxonomy" id="2905690"/>
    <lineage>
        <taxon>Bacteria</taxon>
        <taxon>Pseudomonadati</taxon>
        <taxon>Myxococcota</taxon>
        <taxon>Myxococcia</taxon>
        <taxon>Myxococcales</taxon>
        <taxon>Sorangiineae</taxon>
        <taxon>Pendulisporaceae</taxon>
        <taxon>Pendulispora</taxon>
    </lineage>
</organism>
<protein>
    <recommendedName>
        <fullName evidence="9">DNA 3'-5' helicase</fullName>
        <ecNumber evidence="9">5.6.2.4</ecNumber>
    </recommendedName>
    <alternativeName>
        <fullName evidence="10">DNA 3'-5' helicase II</fullName>
    </alternativeName>
</protein>
<dbReference type="InterPro" id="IPR027417">
    <property type="entry name" value="P-loop_NTPase"/>
</dbReference>
<dbReference type="InterPro" id="IPR014017">
    <property type="entry name" value="DNA_helicase_UvrD-like_C"/>
</dbReference>
<evidence type="ECO:0000256" key="10">
    <source>
        <dbReference type="ARBA" id="ARBA00034923"/>
    </source>
</evidence>
<evidence type="ECO:0000256" key="9">
    <source>
        <dbReference type="ARBA" id="ARBA00034808"/>
    </source>
</evidence>
<keyword evidence="3 12" id="KW-0378">Hydrolase</keyword>
<gene>
    <name evidence="16" type="ORF">LZC95_45695</name>
</gene>
<feature type="binding site" evidence="12">
    <location>
        <begin position="27"/>
        <end position="34"/>
    </location>
    <ligand>
        <name>ATP</name>
        <dbReference type="ChEBI" id="CHEBI:30616"/>
    </ligand>
</feature>
<dbReference type="InterPro" id="IPR000212">
    <property type="entry name" value="DNA_helicase_UvrD/REP"/>
</dbReference>
<name>A0ABZ2K4W2_9BACT</name>
<feature type="domain" description="UvrD-like helicase ATP-binding" evidence="14">
    <location>
        <begin position="6"/>
        <end position="283"/>
    </location>
</feature>
<dbReference type="Gene3D" id="1.10.10.160">
    <property type="match status" value="1"/>
</dbReference>
<dbReference type="InterPro" id="IPR013986">
    <property type="entry name" value="DExx_box_DNA_helicase_dom_sf"/>
</dbReference>